<comment type="caution">
    <text evidence="2">The sequence shown here is derived from an EMBL/GenBank/DDBJ whole genome shotgun (WGS) entry which is preliminary data.</text>
</comment>
<evidence type="ECO:0000313" key="2">
    <source>
        <dbReference type="EMBL" id="KAL1508520.1"/>
    </source>
</evidence>
<protein>
    <submittedName>
        <fullName evidence="2">Uncharacterized protein</fullName>
    </submittedName>
</protein>
<feature type="compositionally biased region" description="Basic and acidic residues" evidence="1">
    <location>
        <begin position="16"/>
        <end position="26"/>
    </location>
</feature>
<organism evidence="2 3">
    <name type="scientific">Prymnesium parvum</name>
    <name type="common">Toxic golden alga</name>
    <dbReference type="NCBI Taxonomy" id="97485"/>
    <lineage>
        <taxon>Eukaryota</taxon>
        <taxon>Haptista</taxon>
        <taxon>Haptophyta</taxon>
        <taxon>Prymnesiophyceae</taxon>
        <taxon>Prymnesiales</taxon>
        <taxon>Prymnesiaceae</taxon>
        <taxon>Prymnesium</taxon>
    </lineage>
</organism>
<gene>
    <name evidence="2" type="ORF">AB1Y20_004620</name>
</gene>
<keyword evidence="3" id="KW-1185">Reference proteome</keyword>
<dbReference type="Proteomes" id="UP001515480">
    <property type="component" value="Unassembled WGS sequence"/>
</dbReference>
<evidence type="ECO:0000313" key="3">
    <source>
        <dbReference type="Proteomes" id="UP001515480"/>
    </source>
</evidence>
<evidence type="ECO:0000256" key="1">
    <source>
        <dbReference type="SAM" id="MobiDB-lite"/>
    </source>
</evidence>
<sequence>MSAAKLPRTFTSGPAKDMRLSSDARTHKACAHHQTLSSEQYRRNQLAQEAEDALIAESETLLLRCREFNASASTLSASCAAQESADRQPFLPSEQYRRIQSEQEALDARIATAEVARLHHRSQEIAMNADSAPDLSLKLPQKGAALTELQVTGAILPQEKLPEEDAAATREQQDTVAILPQEEFAPSASEHNVSVQQRQKDSTHQLIPLLKPADPRISLHLPISLIKPPPNHPRVDLSQKW</sequence>
<dbReference type="EMBL" id="JBGBPQ010000016">
    <property type="protein sequence ID" value="KAL1508520.1"/>
    <property type="molecule type" value="Genomic_DNA"/>
</dbReference>
<reference evidence="2 3" key="1">
    <citation type="journal article" date="2024" name="Science">
        <title>Giant polyketide synthase enzymes in the biosynthesis of giant marine polyether toxins.</title>
        <authorList>
            <person name="Fallon T.R."/>
            <person name="Shende V.V."/>
            <person name="Wierzbicki I.H."/>
            <person name="Pendleton A.L."/>
            <person name="Watervoot N.F."/>
            <person name="Auber R.P."/>
            <person name="Gonzalez D.J."/>
            <person name="Wisecaver J.H."/>
            <person name="Moore B.S."/>
        </authorList>
    </citation>
    <scope>NUCLEOTIDE SEQUENCE [LARGE SCALE GENOMIC DNA]</scope>
    <source>
        <strain evidence="2 3">12B1</strain>
    </source>
</reference>
<accession>A0AB34J0U8</accession>
<feature type="region of interest" description="Disordered" evidence="1">
    <location>
        <begin position="1"/>
        <end position="26"/>
    </location>
</feature>
<proteinExistence type="predicted"/>
<feature type="region of interest" description="Disordered" evidence="1">
    <location>
        <begin position="185"/>
        <end position="207"/>
    </location>
</feature>
<name>A0AB34J0U8_PRYPA</name>
<dbReference type="AlphaFoldDB" id="A0AB34J0U8"/>